<keyword evidence="1" id="KW-0732">Signal</keyword>
<protein>
    <submittedName>
        <fullName evidence="3">LysM peptidoglycan-binding domain-containing protein</fullName>
    </submittedName>
</protein>
<name>A0A5B8RTD5_9BURK</name>
<proteinExistence type="predicted"/>
<accession>A0A5B8RTD5</accession>
<feature type="domain" description="LysM" evidence="2">
    <location>
        <begin position="70"/>
        <end position="119"/>
    </location>
</feature>
<feature type="chain" id="PRO_5023086546" evidence="1">
    <location>
        <begin position="39"/>
        <end position="408"/>
    </location>
</feature>
<dbReference type="KEGG" id="cof:FOZ74_07075"/>
<dbReference type="Proteomes" id="UP000321199">
    <property type="component" value="Chromosome"/>
</dbReference>
<dbReference type="EMBL" id="CP042344">
    <property type="protein sequence ID" value="QEA12806.1"/>
    <property type="molecule type" value="Genomic_DNA"/>
</dbReference>
<evidence type="ECO:0000313" key="4">
    <source>
        <dbReference type="Proteomes" id="UP000321199"/>
    </source>
</evidence>
<dbReference type="InterPro" id="IPR018392">
    <property type="entry name" value="LysM"/>
</dbReference>
<dbReference type="RefSeq" id="WP_146912399.1">
    <property type="nucleotide sequence ID" value="NZ_CP042344.1"/>
</dbReference>
<keyword evidence="4" id="KW-1185">Reference proteome</keyword>
<dbReference type="InterPro" id="IPR052196">
    <property type="entry name" value="Bact_Kbp"/>
</dbReference>
<dbReference type="CDD" id="cd00118">
    <property type="entry name" value="LysM"/>
    <property type="match status" value="1"/>
</dbReference>
<sequence>MLDKNKAGRTSTQARGAVAASLLATALLCTLPSGSAWAQKFPITDQARATAQQTAARGIPESELSPGAPDRYVVKRGETLWGISGVYLRQPWRWPELWGMNLRTIANPHLIYPGQTLYLERSGGYARLHTGGPGETIRISPRTRYEGLADSALPTLNPQLIEPFLVEPEVVQELAFEQAPRIVATRGSHSIIGNGDLAYVRGAEGSPVELDADTPRQWRVYRNLVPMKDPASGEILGYEAQYVARATLVRGESEQENPAGEGKIEVVPVPATVSLSGAKEEVRPGDRLLPAVRQGFANYVPHAPQVPVDAQVVSLYGSTAVRYAGQNQVVAINRGTADGIEVGQVLTVLSGGERVQDKTHENKPTIKLPSEINGIAMVFRTFERVSYVLLLRVSDAVQVGDHLVNPQQ</sequence>
<evidence type="ECO:0000256" key="1">
    <source>
        <dbReference type="SAM" id="SignalP"/>
    </source>
</evidence>
<dbReference type="AlphaFoldDB" id="A0A5B8RTD5"/>
<evidence type="ECO:0000259" key="2">
    <source>
        <dbReference type="PROSITE" id="PS51782"/>
    </source>
</evidence>
<dbReference type="SUPFAM" id="SSF54106">
    <property type="entry name" value="LysM domain"/>
    <property type="match status" value="1"/>
</dbReference>
<dbReference type="PANTHER" id="PTHR34700">
    <property type="entry name" value="POTASSIUM BINDING PROTEIN KBP"/>
    <property type="match status" value="1"/>
</dbReference>
<dbReference type="InterPro" id="IPR036779">
    <property type="entry name" value="LysM_dom_sf"/>
</dbReference>
<organism evidence="3 4">
    <name type="scientific">Comamonas flocculans</name>
    <dbReference type="NCBI Taxonomy" id="2597701"/>
    <lineage>
        <taxon>Bacteria</taxon>
        <taxon>Pseudomonadati</taxon>
        <taxon>Pseudomonadota</taxon>
        <taxon>Betaproteobacteria</taxon>
        <taxon>Burkholderiales</taxon>
        <taxon>Comamonadaceae</taxon>
        <taxon>Comamonas</taxon>
    </lineage>
</organism>
<dbReference type="OrthoDB" id="9765158at2"/>
<evidence type="ECO:0000313" key="3">
    <source>
        <dbReference type="EMBL" id="QEA12806.1"/>
    </source>
</evidence>
<feature type="signal peptide" evidence="1">
    <location>
        <begin position="1"/>
        <end position="38"/>
    </location>
</feature>
<dbReference type="PROSITE" id="PS51782">
    <property type="entry name" value="LYSM"/>
    <property type="match status" value="1"/>
</dbReference>
<gene>
    <name evidence="3" type="ORF">FOZ74_07075</name>
</gene>
<dbReference type="PANTHER" id="PTHR34700:SF4">
    <property type="entry name" value="PHAGE-LIKE ELEMENT PBSX PROTEIN XKDP"/>
    <property type="match status" value="1"/>
</dbReference>
<dbReference type="Gene3D" id="3.10.350.10">
    <property type="entry name" value="LysM domain"/>
    <property type="match status" value="1"/>
</dbReference>
<dbReference type="Pfam" id="PF01476">
    <property type="entry name" value="LysM"/>
    <property type="match status" value="1"/>
</dbReference>
<reference evidence="3 4" key="1">
    <citation type="submission" date="2019-07" db="EMBL/GenBank/DDBJ databases">
        <title>Complete genome sequence of Comamonas sp. NLF 7-7 isolated from livestock.</title>
        <authorList>
            <person name="Kim D.H."/>
            <person name="Kim J.G."/>
        </authorList>
    </citation>
    <scope>NUCLEOTIDE SEQUENCE [LARGE SCALE GENOMIC DNA]</scope>
    <source>
        <strain evidence="3 4">NLF 7-7</strain>
    </source>
</reference>